<feature type="compositionally biased region" description="Basic residues" evidence="1">
    <location>
        <begin position="23"/>
        <end position="38"/>
    </location>
</feature>
<dbReference type="PANTHER" id="PTHR31528">
    <property type="entry name" value="4-AMINO-5-HYDROXYMETHYL-2-METHYLPYRIMIDINE PHOSPHATE SYNTHASE THI11-RELATED"/>
    <property type="match status" value="1"/>
</dbReference>
<dbReference type="AlphaFoldDB" id="A0A5C4LBZ8"/>
<reference evidence="3 4" key="1">
    <citation type="submission" date="2019-06" db="EMBL/GenBank/DDBJ databases">
        <title>Genome of Methylobacterium sp. 17Sr1-39.</title>
        <authorList>
            <person name="Seo T."/>
        </authorList>
    </citation>
    <scope>NUCLEOTIDE SEQUENCE [LARGE SCALE GENOMIC DNA]</scope>
    <source>
        <strain evidence="3 4">17Sr1-39</strain>
    </source>
</reference>
<dbReference type="Pfam" id="PF09084">
    <property type="entry name" value="NMT1"/>
    <property type="match status" value="1"/>
</dbReference>
<keyword evidence="4" id="KW-1185">Reference proteome</keyword>
<organism evidence="3 4">
    <name type="scientific">Methylobacterium terricola</name>
    <dbReference type="NCBI Taxonomy" id="2583531"/>
    <lineage>
        <taxon>Bacteria</taxon>
        <taxon>Pseudomonadati</taxon>
        <taxon>Pseudomonadota</taxon>
        <taxon>Alphaproteobacteria</taxon>
        <taxon>Hyphomicrobiales</taxon>
        <taxon>Methylobacteriaceae</taxon>
        <taxon>Methylobacterium</taxon>
    </lineage>
</organism>
<dbReference type="InterPro" id="IPR027939">
    <property type="entry name" value="NMT1/THI5"/>
</dbReference>
<dbReference type="OrthoDB" id="5372616at2"/>
<evidence type="ECO:0000256" key="1">
    <source>
        <dbReference type="SAM" id="MobiDB-lite"/>
    </source>
</evidence>
<dbReference type="InterPro" id="IPR015168">
    <property type="entry name" value="SsuA/THI5"/>
</dbReference>
<gene>
    <name evidence="3" type="ORF">FF100_24365</name>
</gene>
<protein>
    <submittedName>
        <fullName evidence="3">ABC transporter substrate-binding protein</fullName>
    </submittedName>
</protein>
<dbReference type="GO" id="GO:0009228">
    <property type="term" value="P:thiamine biosynthetic process"/>
    <property type="evidence" value="ECO:0007669"/>
    <property type="project" value="InterPro"/>
</dbReference>
<dbReference type="EMBL" id="VDDA01000014">
    <property type="protein sequence ID" value="TNC10049.1"/>
    <property type="molecule type" value="Genomic_DNA"/>
</dbReference>
<name>A0A5C4LBZ8_9HYPH</name>
<sequence length="326" mass="35342">MRHAGDPGSAVREPQHCLAPAARRGRRIRIRAGRRAARRISPPPRGRARAAGPWRRGHPDLDLDDDRILEADASTQELERVRADHRREADRAVRHGAFREFPSAMAAVGQGQGMGRAVATGPCRRRRAARGRAGSATLGGPANDSALTLLPAFARRAGRAPATVTVGNMQPALREPMLQRGQVDGVSGFVTTIRFSARLVGIDPDRDLRFIDDAKSGLDLDSDAVIASRRLVAQKSEAAPGLLRAIDRGLTEMLKDPDAAIEAVARREPLTDRDIEKARRVAPLKAAMSHPEGRRIGPTRVPAVGEVFSRAFLPPRPARMLPVPKN</sequence>
<feature type="region of interest" description="Disordered" evidence="1">
    <location>
        <begin position="1"/>
        <end position="62"/>
    </location>
</feature>
<accession>A0A5C4LBZ8</accession>
<dbReference type="Proteomes" id="UP000305267">
    <property type="component" value="Unassembled WGS sequence"/>
</dbReference>
<evidence type="ECO:0000313" key="3">
    <source>
        <dbReference type="EMBL" id="TNC10049.1"/>
    </source>
</evidence>
<dbReference type="Gene3D" id="3.40.190.10">
    <property type="entry name" value="Periplasmic binding protein-like II"/>
    <property type="match status" value="2"/>
</dbReference>
<evidence type="ECO:0000259" key="2">
    <source>
        <dbReference type="Pfam" id="PF09084"/>
    </source>
</evidence>
<dbReference type="PANTHER" id="PTHR31528:SF15">
    <property type="entry name" value="RIBOFLAVIN-BINDING PROTEIN RIBY"/>
    <property type="match status" value="1"/>
</dbReference>
<proteinExistence type="predicted"/>
<evidence type="ECO:0000313" key="4">
    <source>
        <dbReference type="Proteomes" id="UP000305267"/>
    </source>
</evidence>
<comment type="caution">
    <text evidence="3">The sequence shown here is derived from an EMBL/GenBank/DDBJ whole genome shotgun (WGS) entry which is preliminary data.</text>
</comment>
<feature type="domain" description="SsuA/THI5-like" evidence="2">
    <location>
        <begin position="137"/>
        <end position="260"/>
    </location>
</feature>
<dbReference type="SUPFAM" id="SSF53850">
    <property type="entry name" value="Periplasmic binding protein-like II"/>
    <property type="match status" value="1"/>
</dbReference>